<evidence type="ECO:0000259" key="6">
    <source>
        <dbReference type="PROSITE" id="PS50014"/>
    </source>
</evidence>
<dbReference type="PANTHER" id="PTHR45926">
    <property type="entry name" value="OSJNBA0053K19.4 PROTEIN"/>
    <property type="match status" value="1"/>
</dbReference>
<feature type="region of interest" description="Disordered" evidence="5">
    <location>
        <begin position="304"/>
        <end position="344"/>
    </location>
</feature>
<feature type="domain" description="Bromo" evidence="6">
    <location>
        <begin position="209"/>
        <end position="271"/>
    </location>
</feature>
<keyword evidence="3" id="KW-0804">Transcription</keyword>
<organism evidence="8">
    <name type="scientific">Auxenochlorella protothecoides</name>
    <name type="common">Green microalga</name>
    <name type="synonym">Chlorella protothecoides</name>
    <dbReference type="NCBI Taxonomy" id="3075"/>
    <lineage>
        <taxon>Eukaryota</taxon>
        <taxon>Viridiplantae</taxon>
        <taxon>Chlorophyta</taxon>
        <taxon>core chlorophytes</taxon>
        <taxon>Trebouxiophyceae</taxon>
        <taxon>Chlorellales</taxon>
        <taxon>Chlorellaceae</taxon>
        <taxon>Auxenochlorella</taxon>
    </lineage>
</organism>
<keyword evidence="1" id="KW-0805">Transcription regulation</keyword>
<evidence type="ECO:0000256" key="4">
    <source>
        <dbReference type="PROSITE-ProRule" id="PRU00035"/>
    </source>
</evidence>
<dbReference type="InterPro" id="IPR001487">
    <property type="entry name" value="Bromodomain"/>
</dbReference>
<evidence type="ECO:0000256" key="3">
    <source>
        <dbReference type="ARBA" id="ARBA00023163"/>
    </source>
</evidence>
<proteinExistence type="predicted"/>
<dbReference type="PROSITE" id="PS51525">
    <property type="entry name" value="NET"/>
    <property type="match status" value="1"/>
</dbReference>
<reference evidence="8" key="1">
    <citation type="submission" date="2015-08" db="EMBL/GenBank/DDBJ databases">
        <authorList>
            <person name="Babu N.S."/>
            <person name="Beckwith C.J."/>
            <person name="Beseler K.G."/>
            <person name="Brison A."/>
            <person name="Carone J.V."/>
            <person name="Caskin T.P."/>
            <person name="Diamond M."/>
            <person name="Durham M.E."/>
            <person name="Foxe J.M."/>
            <person name="Go M."/>
            <person name="Henderson B.A."/>
            <person name="Jones I.B."/>
            <person name="McGettigan J.A."/>
            <person name="Micheletti S.J."/>
            <person name="Nasrallah M.E."/>
            <person name="Ortiz D."/>
            <person name="Piller C.R."/>
            <person name="Privatt S.R."/>
            <person name="Schneider S.L."/>
            <person name="Sharp S."/>
            <person name="Smith T.C."/>
            <person name="Stanton J.D."/>
            <person name="Ullery H.E."/>
            <person name="Wilson R.J."/>
            <person name="Serrano M.G."/>
            <person name="Buck G."/>
            <person name="Lee V."/>
            <person name="Wang Y."/>
            <person name="Carvalho R."/>
            <person name="Voegtly L."/>
            <person name="Shi R."/>
            <person name="Duckworth R."/>
            <person name="Johnson A."/>
            <person name="Loviza R."/>
            <person name="Walstead R."/>
            <person name="Shah Z."/>
            <person name="Kiflezghi M."/>
            <person name="Wade K."/>
            <person name="Ball S.L."/>
            <person name="Bradley K.W."/>
            <person name="Asai D.J."/>
            <person name="Bowman C.A."/>
            <person name="Russell D.A."/>
            <person name="Pope W.H."/>
            <person name="Jacobs-Sera D."/>
            <person name="Hendrix R.W."/>
            <person name="Hatfull G.F."/>
        </authorList>
    </citation>
    <scope>NUCLEOTIDE SEQUENCE</scope>
</reference>
<dbReference type="Pfam" id="PF17035">
    <property type="entry name" value="BET"/>
    <property type="match status" value="1"/>
</dbReference>
<evidence type="ECO:0000256" key="5">
    <source>
        <dbReference type="SAM" id="MobiDB-lite"/>
    </source>
</evidence>
<dbReference type="SMART" id="SM00297">
    <property type="entry name" value="BROMO"/>
    <property type="match status" value="1"/>
</dbReference>
<dbReference type="InterPro" id="IPR027353">
    <property type="entry name" value="NET_dom"/>
</dbReference>
<dbReference type="PRINTS" id="PR00503">
    <property type="entry name" value="BROMODOMAIN"/>
</dbReference>
<dbReference type="InterPro" id="IPR036427">
    <property type="entry name" value="Bromodomain-like_sf"/>
</dbReference>
<gene>
    <name evidence="8" type="ORF">g.23528</name>
</gene>
<dbReference type="CDD" id="cd04369">
    <property type="entry name" value="Bromodomain"/>
    <property type="match status" value="1"/>
</dbReference>
<evidence type="ECO:0000259" key="7">
    <source>
        <dbReference type="PROSITE" id="PS51525"/>
    </source>
</evidence>
<dbReference type="AlphaFoldDB" id="A0A1D2A5C4"/>
<dbReference type="InterPro" id="IPR038336">
    <property type="entry name" value="NET_sf"/>
</dbReference>
<evidence type="ECO:0000256" key="1">
    <source>
        <dbReference type="ARBA" id="ARBA00023015"/>
    </source>
</evidence>
<feature type="non-terminal residue" evidence="8">
    <location>
        <position position="1"/>
    </location>
</feature>
<protein>
    <recommendedName>
        <fullName evidence="9">Bromo domain-containing protein</fullName>
    </recommendedName>
</protein>
<evidence type="ECO:0000256" key="2">
    <source>
        <dbReference type="ARBA" id="ARBA00023117"/>
    </source>
</evidence>
<feature type="region of interest" description="Disordered" evidence="5">
    <location>
        <begin position="429"/>
        <end position="460"/>
    </location>
</feature>
<dbReference type="PROSITE" id="PS50014">
    <property type="entry name" value="BROMODOMAIN_2"/>
    <property type="match status" value="1"/>
</dbReference>
<dbReference type="Gene3D" id="1.20.1270.220">
    <property type="match status" value="1"/>
</dbReference>
<evidence type="ECO:0008006" key="9">
    <source>
        <dbReference type="Google" id="ProtNLM"/>
    </source>
</evidence>
<feature type="compositionally biased region" description="Low complexity" evidence="5">
    <location>
        <begin position="154"/>
        <end position="166"/>
    </location>
</feature>
<name>A0A1D2A5C4_AUXPR</name>
<feature type="region of interest" description="Disordered" evidence="5">
    <location>
        <begin position="140"/>
        <end position="169"/>
    </location>
</feature>
<feature type="domain" description="NET" evidence="7">
    <location>
        <begin position="349"/>
        <end position="432"/>
    </location>
</feature>
<dbReference type="SUPFAM" id="SSF47370">
    <property type="entry name" value="Bromodomain"/>
    <property type="match status" value="1"/>
</dbReference>
<evidence type="ECO:0000313" key="8">
    <source>
        <dbReference type="EMBL" id="JAT74175.1"/>
    </source>
</evidence>
<dbReference type="EMBL" id="GDKF01004447">
    <property type="protein sequence ID" value="JAT74175.1"/>
    <property type="molecule type" value="Transcribed_RNA"/>
</dbReference>
<dbReference type="Gene3D" id="1.20.920.10">
    <property type="entry name" value="Bromodomain-like"/>
    <property type="match status" value="1"/>
</dbReference>
<feature type="compositionally biased region" description="Acidic residues" evidence="5">
    <location>
        <begin position="448"/>
        <end position="460"/>
    </location>
</feature>
<keyword evidence="2 4" id="KW-0103">Bromodomain</keyword>
<feature type="compositionally biased region" description="Gly residues" evidence="5">
    <location>
        <begin position="324"/>
        <end position="339"/>
    </location>
</feature>
<sequence length="460" mass="47749">STIFFSVGTKNFTTLQISHAILGGESSEGGPSGLAVAMVQAEDAGAPMGAPLPKGLRMTFRLDDGTTIRSSGEGKATVLKARESFAAGLLSETHLLRVQALLCEVHAKLPDEGPLKTLSLSSKRSAETDVEALDIVSAKRSHSLNGHGPTAETASALPSPQSAAPAPLAPRPIVPPPAYPEPFAGRCLAMVDKVITALGGPKDAAALGFTVAVDAKLVPDYYTIVRNPIHLGEIRGRLRKSAYADPSGFYQDMHLLFDNCFLYNPEGTAVHRLGSVAEATFEREWARSPYTALVPARALATPAYDLPAAPPRKPNGGARARSGRGAGGGARRSGGGRGGSASAVHRTKSVNSYRAYTPLPADKQAALAAALQDEAVLAGKMAGVVDILQRADELPTNEDGEVELDLGVLSPKTVWALYEYVIGPAAGGAPRKAAPGAAGDGAGFQLAEDSDYAPDDDDDD</sequence>
<dbReference type="Pfam" id="PF00439">
    <property type="entry name" value="Bromodomain"/>
    <property type="match status" value="1"/>
</dbReference>
<accession>A0A1D2A5C4</accession>